<sequence length="236" mass="25101">MDRHLAQARSDLERLVARGAAGELAQPPEVHRVDAQARAEYRPAAVLLLLTPTAARPDVFPGLDLYLVQRSPLLRHHPGQIALPGGRADAGDTGPAATALREAHEEIGLVPGRVDVIGTLPEVAVPISRFLVTPVVGWAADPGDLARVEAGEVLHTLRLPVSDLLDPAGRSTVTIHGHGSAGFAVQGGWVWGFTGNLLDGVFDELGWTRPWDRSREYAMSMAEARGDTLPPATPEG</sequence>
<evidence type="ECO:0000256" key="3">
    <source>
        <dbReference type="ARBA" id="ARBA00022723"/>
    </source>
</evidence>
<evidence type="ECO:0000259" key="7">
    <source>
        <dbReference type="PROSITE" id="PS51462"/>
    </source>
</evidence>
<keyword evidence="9" id="KW-1185">Reference proteome</keyword>
<dbReference type="PANTHER" id="PTHR12992">
    <property type="entry name" value="NUDIX HYDROLASE"/>
    <property type="match status" value="1"/>
</dbReference>
<dbReference type="CDD" id="cd03426">
    <property type="entry name" value="NUDIX_CoAse_Nudt7"/>
    <property type="match status" value="1"/>
</dbReference>
<evidence type="ECO:0000313" key="8">
    <source>
        <dbReference type="EMBL" id="SSA44746.1"/>
    </source>
</evidence>
<keyword evidence="3" id="KW-0479">Metal-binding</keyword>
<keyword evidence="6" id="KW-0464">Manganese</keyword>
<accession>A0A2Y9AL21</accession>
<feature type="domain" description="Nudix hydrolase" evidence="7">
    <location>
        <begin position="40"/>
        <end position="185"/>
    </location>
</feature>
<dbReference type="PROSITE" id="PS51462">
    <property type="entry name" value="NUDIX"/>
    <property type="match status" value="1"/>
</dbReference>
<dbReference type="AlphaFoldDB" id="A0A2Y9AL21"/>
<comment type="cofactor">
    <cofactor evidence="2">
        <name>Mg(2+)</name>
        <dbReference type="ChEBI" id="CHEBI:18420"/>
    </cofactor>
</comment>
<dbReference type="SUPFAM" id="SSF55811">
    <property type="entry name" value="Nudix"/>
    <property type="match status" value="1"/>
</dbReference>
<reference evidence="8 9" key="1">
    <citation type="submission" date="2016-10" db="EMBL/GenBank/DDBJ databases">
        <authorList>
            <person name="Cai Z."/>
        </authorList>
    </citation>
    <scope>NUCLEOTIDE SEQUENCE [LARGE SCALE GENOMIC DNA]</scope>
    <source>
        <strain evidence="8 9">CGMCC 1.10826</strain>
    </source>
</reference>
<dbReference type="Gene3D" id="3.90.79.10">
    <property type="entry name" value="Nucleoside Triphosphate Pyrophosphohydrolase"/>
    <property type="match status" value="1"/>
</dbReference>
<proteinExistence type="predicted"/>
<organism evidence="8 9">
    <name type="scientific">Georgenia satyanarayanai</name>
    <dbReference type="NCBI Taxonomy" id="860221"/>
    <lineage>
        <taxon>Bacteria</taxon>
        <taxon>Bacillati</taxon>
        <taxon>Actinomycetota</taxon>
        <taxon>Actinomycetes</taxon>
        <taxon>Micrococcales</taxon>
        <taxon>Bogoriellaceae</taxon>
        <taxon>Georgenia</taxon>
    </lineage>
</organism>
<dbReference type="InterPro" id="IPR015797">
    <property type="entry name" value="NUDIX_hydrolase-like_dom_sf"/>
</dbReference>
<dbReference type="InterPro" id="IPR000086">
    <property type="entry name" value="NUDIX_hydrolase_dom"/>
</dbReference>
<name>A0A2Y9AL21_9MICO</name>
<dbReference type="PANTHER" id="PTHR12992:SF11">
    <property type="entry name" value="MITOCHONDRIAL COENZYME A DIPHOSPHATASE NUDT8"/>
    <property type="match status" value="1"/>
</dbReference>
<keyword evidence="5" id="KW-0460">Magnesium</keyword>
<keyword evidence="4" id="KW-0378">Hydrolase</keyword>
<comment type="cofactor">
    <cofactor evidence="1">
        <name>Mn(2+)</name>
        <dbReference type="ChEBI" id="CHEBI:29035"/>
    </cofactor>
</comment>
<evidence type="ECO:0000256" key="2">
    <source>
        <dbReference type="ARBA" id="ARBA00001946"/>
    </source>
</evidence>
<evidence type="ECO:0000256" key="4">
    <source>
        <dbReference type="ARBA" id="ARBA00022801"/>
    </source>
</evidence>
<protein>
    <submittedName>
        <fullName evidence="8">NUDIX domain-containing protein</fullName>
    </submittedName>
</protein>
<gene>
    <name evidence="8" type="ORF">SAMN05216184_11035</name>
</gene>
<dbReference type="Pfam" id="PF00293">
    <property type="entry name" value="NUDIX"/>
    <property type="match status" value="1"/>
</dbReference>
<dbReference type="InterPro" id="IPR045121">
    <property type="entry name" value="CoAse"/>
</dbReference>
<dbReference type="EMBL" id="UETB01000010">
    <property type="protein sequence ID" value="SSA44746.1"/>
    <property type="molecule type" value="Genomic_DNA"/>
</dbReference>
<dbReference type="GO" id="GO:0046872">
    <property type="term" value="F:metal ion binding"/>
    <property type="evidence" value="ECO:0007669"/>
    <property type="project" value="UniProtKB-KW"/>
</dbReference>
<evidence type="ECO:0000256" key="5">
    <source>
        <dbReference type="ARBA" id="ARBA00022842"/>
    </source>
</evidence>
<evidence type="ECO:0000256" key="6">
    <source>
        <dbReference type="ARBA" id="ARBA00023211"/>
    </source>
</evidence>
<dbReference type="Proteomes" id="UP000250222">
    <property type="component" value="Unassembled WGS sequence"/>
</dbReference>
<dbReference type="RefSeq" id="WP_258369482.1">
    <property type="nucleotide sequence ID" value="NZ_QKLZ01000010.1"/>
</dbReference>
<evidence type="ECO:0000256" key="1">
    <source>
        <dbReference type="ARBA" id="ARBA00001936"/>
    </source>
</evidence>
<evidence type="ECO:0000313" key="9">
    <source>
        <dbReference type="Proteomes" id="UP000250222"/>
    </source>
</evidence>
<dbReference type="GO" id="GO:0010945">
    <property type="term" value="F:coenzyme A diphosphatase activity"/>
    <property type="evidence" value="ECO:0007669"/>
    <property type="project" value="InterPro"/>
</dbReference>